<evidence type="ECO:0000256" key="3">
    <source>
        <dbReference type="ARBA" id="ARBA00022692"/>
    </source>
</evidence>
<feature type="transmembrane region" description="Helical" evidence="8">
    <location>
        <begin position="857"/>
        <end position="876"/>
    </location>
</feature>
<evidence type="ECO:0000313" key="11">
    <source>
        <dbReference type="EMBL" id="QGN15582.1"/>
    </source>
</evidence>
<dbReference type="Pfam" id="PF12821">
    <property type="entry name" value="ThrE_2"/>
    <property type="match status" value="1"/>
</dbReference>
<feature type="region of interest" description="Disordered" evidence="7">
    <location>
        <begin position="1"/>
        <end position="240"/>
    </location>
</feature>
<feature type="compositionally biased region" description="Basic and acidic residues" evidence="7">
    <location>
        <begin position="345"/>
        <end position="359"/>
    </location>
</feature>
<reference evidence="11 12" key="1">
    <citation type="submission" date="2016-03" db="EMBL/GenBank/DDBJ databases">
        <title>How can Kluyveromyces marxianus grow so fast - potential evolutionary course in Saccharomyces Complex revealed by comparative genomics.</title>
        <authorList>
            <person name="Mo W."/>
            <person name="Lu W."/>
            <person name="Yang X."/>
            <person name="Qi J."/>
            <person name="Lv H."/>
        </authorList>
    </citation>
    <scope>NUCLEOTIDE SEQUENCE [LARGE SCALE GENOMIC DNA]</scope>
    <source>
        <strain evidence="11 12">FIM1</strain>
    </source>
</reference>
<evidence type="ECO:0000256" key="7">
    <source>
        <dbReference type="SAM" id="MobiDB-lite"/>
    </source>
</evidence>
<feature type="transmembrane region" description="Helical" evidence="8">
    <location>
        <begin position="768"/>
        <end position="789"/>
    </location>
</feature>
<evidence type="ECO:0000256" key="1">
    <source>
        <dbReference type="ARBA" id="ARBA00004141"/>
    </source>
</evidence>
<dbReference type="PANTHER" id="PTHR31082">
    <property type="entry name" value="PHEROMONE-REGULATED MEMBRANE PROTEIN 10"/>
    <property type="match status" value="1"/>
</dbReference>
<keyword evidence="5 8" id="KW-0472">Membrane</keyword>
<dbReference type="PANTHER" id="PTHR31082:SF4">
    <property type="entry name" value="PHEROMONE-REGULATED MEMBRANE PROTEIN 10"/>
    <property type="match status" value="1"/>
</dbReference>
<organism evidence="11 12">
    <name type="scientific">Kluyveromyces marxianus</name>
    <name type="common">Yeast</name>
    <name type="synonym">Candida kefyr</name>
    <dbReference type="NCBI Taxonomy" id="4911"/>
    <lineage>
        <taxon>Eukaryota</taxon>
        <taxon>Fungi</taxon>
        <taxon>Dikarya</taxon>
        <taxon>Ascomycota</taxon>
        <taxon>Saccharomycotina</taxon>
        <taxon>Saccharomycetes</taxon>
        <taxon>Saccharomycetales</taxon>
        <taxon>Saccharomycetaceae</taxon>
        <taxon>Kluyveromyces</taxon>
    </lineage>
</organism>
<reference evidence="11 12" key="2">
    <citation type="submission" date="2019-11" db="EMBL/GenBank/DDBJ databases">
        <authorList>
            <person name="Lu H."/>
        </authorList>
    </citation>
    <scope>NUCLEOTIDE SEQUENCE [LARGE SCALE GENOMIC DNA]</scope>
    <source>
        <strain evidence="11 12">FIM1</strain>
    </source>
</reference>
<comment type="similarity">
    <text evidence="6">Belongs to the ThrE exporter (TC 2.A.79) family.</text>
</comment>
<feature type="compositionally biased region" description="Polar residues" evidence="7">
    <location>
        <begin position="74"/>
        <end position="86"/>
    </location>
</feature>
<keyword evidence="12" id="KW-1185">Reference proteome</keyword>
<feature type="compositionally biased region" description="Basic and acidic residues" evidence="7">
    <location>
        <begin position="90"/>
        <end position="102"/>
    </location>
</feature>
<gene>
    <name evidence="11" type="primary">PRM10</name>
    <name evidence="11" type="ORF">FIM1_2274</name>
</gene>
<protein>
    <recommendedName>
        <fullName evidence="2">Pheromone-regulated membrane protein 10</fullName>
    </recommendedName>
</protein>
<dbReference type="Proteomes" id="UP000422736">
    <property type="component" value="Chromosome 3"/>
</dbReference>
<dbReference type="Pfam" id="PF06738">
    <property type="entry name" value="ThrE"/>
    <property type="match status" value="1"/>
</dbReference>
<keyword evidence="4 8" id="KW-1133">Transmembrane helix</keyword>
<feature type="transmembrane region" description="Helical" evidence="8">
    <location>
        <begin position="809"/>
        <end position="826"/>
    </location>
</feature>
<evidence type="ECO:0000259" key="10">
    <source>
        <dbReference type="Pfam" id="PF12821"/>
    </source>
</evidence>
<feature type="compositionally biased region" description="Basic residues" evidence="7">
    <location>
        <begin position="14"/>
        <end position="24"/>
    </location>
</feature>
<evidence type="ECO:0000256" key="4">
    <source>
        <dbReference type="ARBA" id="ARBA00022989"/>
    </source>
</evidence>
<dbReference type="InterPro" id="IPR051361">
    <property type="entry name" value="ThrE/Ser_Exporter"/>
</dbReference>
<feature type="domain" description="Threonine/Serine exporter ThrE" evidence="10">
    <location>
        <begin position="812"/>
        <end position="954"/>
    </location>
</feature>
<dbReference type="InterPro" id="IPR010619">
    <property type="entry name" value="ThrE-like_N"/>
</dbReference>
<evidence type="ECO:0000256" key="2">
    <source>
        <dbReference type="ARBA" id="ARBA00019535"/>
    </source>
</evidence>
<feature type="transmembrane region" description="Helical" evidence="8">
    <location>
        <begin position="934"/>
        <end position="957"/>
    </location>
</feature>
<feature type="region of interest" description="Disordered" evidence="7">
    <location>
        <begin position="262"/>
        <end position="288"/>
    </location>
</feature>
<evidence type="ECO:0000256" key="8">
    <source>
        <dbReference type="SAM" id="Phobius"/>
    </source>
</evidence>
<evidence type="ECO:0000256" key="5">
    <source>
        <dbReference type="ARBA" id="ARBA00023136"/>
    </source>
</evidence>
<keyword evidence="3 8" id="KW-0812">Transmembrane</keyword>
<sequence length="969" mass="105337">MSSNPNERFGFGLLRKKQPKQKRQGRNETNEDGSESSDGYSDLDADYVSSSNLNLPSFRPSGKSTDELRGSGSRGPSRNLSPSDSGQGHLKTDDLNQRRQMIEDDAIATIRDNSGADRCFDDVDDTESEASAHGSAASPVSSPSRSKRLQFKSRPSIIPEEVVAPDEKDYTYEEKDNDDKTPMHEQDDTVSTQSSETKMDHFRNLFRRRSTIRGPSSETRPRRSSTARRGSIGMRNLSGGIEDDEANGGFLQKFLNMTGGGLVPGVTGGEAPAEDDHERVSGQQNLEDPLPMEDIDAAAQQIVQAHSNMAKRNASVSQGISGGSYSVAGHADPGSPQRPTNGAERYQDPESIDPHDPITRKVSNSSDPLATPHGAVSPFDQSADGATMVSSDHNDAFYVPAMGHYDDIDDQEDMEPLMVEGSYIAPANRVRGGVLGSLLKLYQNPDDMASKSQVSLNESSIEQTPDPGDQNDASGAASKKNFNPFHKKTKSQTTLADGEKPSADNNLPNFKATRPKPKMKAAKFKKKQATEARITVHIADLLQRQRFILRLCKALMLYGAPTHRLEEYMVMTSRVLEIDGQFLYVPGCMIISFGDMTTRTSEVQLVRCNQGLNLWKLHGVHSVYKQVVHDIMSVEDANIEIDRILNGKNLYPPWVSVFLYGFCSSMVTPFAFGGDWVNMAVAFGIGLCVGLLQFIVSQKSNLYSNVFEITASIVVSFCGRALGSIPNSNICFGASVQGSLALILPGYIILCGSLELQSRNLVAGAVRMFYAIIYSLFLGFGITLGAALFGWLYHGASNETTCAKSISPWYRFIFVPCFSIGLGLINQARWSQLPVMTFISCCGYVVTYFSGKHFANSTEFTSSLAAFVIGIMGNLYSRIWKGLAVSAMLPAIFVQVPSGVASQSSLLAGVQSANAIVHNGTTTVVQNTGSSTSFGITMIQVSIGISVGLFASTLFVYPFGKKRTVLFTL</sequence>
<dbReference type="InterPro" id="IPR024528">
    <property type="entry name" value="ThrE_2"/>
</dbReference>
<feature type="transmembrane region" description="Helical" evidence="8">
    <location>
        <begin position="883"/>
        <end position="901"/>
    </location>
</feature>
<evidence type="ECO:0000313" key="12">
    <source>
        <dbReference type="Proteomes" id="UP000422736"/>
    </source>
</evidence>
<feature type="region of interest" description="Disordered" evidence="7">
    <location>
        <begin position="449"/>
        <end position="520"/>
    </location>
</feature>
<accession>A0ABX6EV15</accession>
<feature type="domain" description="Threonine/serine exporter-like N-terminal" evidence="9">
    <location>
        <begin position="546"/>
        <end position="788"/>
    </location>
</feature>
<feature type="compositionally biased region" description="Low complexity" evidence="7">
    <location>
        <begin position="129"/>
        <end position="144"/>
    </location>
</feature>
<feature type="region of interest" description="Disordered" evidence="7">
    <location>
        <begin position="309"/>
        <end position="388"/>
    </location>
</feature>
<feature type="transmembrane region" description="Helical" evidence="8">
    <location>
        <begin position="734"/>
        <end position="756"/>
    </location>
</feature>
<name>A0ABX6EV15_KLUMA</name>
<comment type="subcellular location">
    <subcellularLocation>
        <location evidence="1">Membrane</location>
        <topology evidence="1">Multi-pass membrane protein</topology>
    </subcellularLocation>
</comment>
<feature type="compositionally biased region" description="Acidic residues" evidence="7">
    <location>
        <begin position="30"/>
        <end position="45"/>
    </location>
</feature>
<feature type="transmembrane region" description="Helical" evidence="8">
    <location>
        <begin position="676"/>
        <end position="695"/>
    </location>
</feature>
<evidence type="ECO:0000256" key="6">
    <source>
        <dbReference type="ARBA" id="ARBA00034125"/>
    </source>
</evidence>
<feature type="transmembrane region" description="Helical" evidence="8">
    <location>
        <begin position="702"/>
        <end position="722"/>
    </location>
</feature>
<feature type="compositionally biased region" description="Polar residues" evidence="7">
    <location>
        <begin position="450"/>
        <end position="463"/>
    </location>
</feature>
<evidence type="ECO:0000259" key="9">
    <source>
        <dbReference type="Pfam" id="PF06738"/>
    </source>
</evidence>
<proteinExistence type="inferred from homology"/>
<dbReference type="EMBL" id="CP015056">
    <property type="protein sequence ID" value="QGN15582.1"/>
    <property type="molecule type" value="Genomic_DNA"/>
</dbReference>
<feature type="transmembrane region" description="Helical" evidence="8">
    <location>
        <begin position="833"/>
        <end position="851"/>
    </location>
</feature>
<feature type="compositionally biased region" description="Basic and acidic residues" evidence="7">
    <location>
        <begin position="165"/>
        <end position="187"/>
    </location>
</feature>